<evidence type="ECO:0000256" key="1">
    <source>
        <dbReference type="ARBA" id="ARBA00022723"/>
    </source>
</evidence>
<feature type="binding site" evidence="11">
    <location>
        <begin position="104"/>
        <end position="111"/>
    </location>
    <ligand>
        <name>ATP</name>
        <dbReference type="ChEBI" id="CHEBI:30616"/>
    </ligand>
</feature>
<evidence type="ECO:0000256" key="4">
    <source>
        <dbReference type="ARBA" id="ARBA00022771"/>
    </source>
</evidence>
<dbReference type="PANTHER" id="PTHR32472">
    <property type="entry name" value="DNA REPAIR PROTEIN RADA"/>
    <property type="match status" value="1"/>
</dbReference>
<dbReference type="EMBL" id="CP001804">
    <property type="protein sequence ID" value="ACY15684.1"/>
    <property type="molecule type" value="Genomic_DNA"/>
</dbReference>
<comment type="domain">
    <text evidence="11">The middle region has homology to RecA with ATPase motifs including the RadA KNRFG motif, while the C-terminus is homologous to Lon protease.</text>
</comment>
<dbReference type="Pfam" id="PF18073">
    <property type="entry name" value="Zn_ribbon_LapB"/>
    <property type="match status" value="1"/>
</dbReference>
<evidence type="ECO:0000256" key="8">
    <source>
        <dbReference type="ARBA" id="ARBA00023016"/>
    </source>
</evidence>
<comment type="function">
    <text evidence="11">Plays a role in repairing double-strand DNA breaks, probably involving stabilizing or processing branched DNA or blocked replication forks.</text>
</comment>
<dbReference type="InterPro" id="IPR014721">
    <property type="entry name" value="Ribsml_uS5_D2-typ_fold_subgr"/>
</dbReference>
<dbReference type="Pfam" id="PF13481">
    <property type="entry name" value="AAA_25"/>
    <property type="match status" value="1"/>
</dbReference>
<dbReference type="GO" id="GO:0000725">
    <property type="term" value="P:recombinational repair"/>
    <property type="evidence" value="ECO:0007669"/>
    <property type="project" value="UniProtKB-UniRule"/>
</dbReference>
<evidence type="ECO:0000256" key="6">
    <source>
        <dbReference type="ARBA" id="ARBA00022833"/>
    </source>
</evidence>
<dbReference type="FunFam" id="3.40.50.300:FF:000050">
    <property type="entry name" value="DNA repair protein RadA"/>
    <property type="match status" value="1"/>
</dbReference>
<feature type="domain" description="RecA family profile 1" evidence="14">
    <location>
        <begin position="75"/>
        <end position="228"/>
    </location>
</feature>
<dbReference type="SMART" id="SM00382">
    <property type="entry name" value="AAA"/>
    <property type="match status" value="1"/>
</dbReference>
<dbReference type="InterPro" id="IPR041166">
    <property type="entry name" value="Rubredoxin_2"/>
</dbReference>
<dbReference type="SUPFAM" id="SSF54211">
    <property type="entry name" value="Ribosomal protein S5 domain 2-like"/>
    <property type="match status" value="1"/>
</dbReference>
<dbReference type="PROSITE" id="PS50162">
    <property type="entry name" value="RECA_2"/>
    <property type="match status" value="1"/>
</dbReference>
<keyword evidence="7 11" id="KW-0067">ATP-binding</keyword>
<evidence type="ECO:0000256" key="3">
    <source>
        <dbReference type="ARBA" id="ARBA00022763"/>
    </source>
</evidence>
<sequence>MSKSQKRQKTLYRCQSCAHTETRWMGKCPACGEWGTLVEEAVASGRAASASIAAPDEAMPVRVDQVGALDEADDKHTRLACGIGEVDRVLGGGLVPGAFVLLGGDPGVGKSTLLVQTLKGIADAVAERDGSVLYVSGEESVRQTAMRARRVDAVSPQLSLLAEINLGRILEHAKRMQPAVLAIDSIQTIFTDELESIPGSVGQVRECAGRLMHFAKSTGIPTILVGHVTKGGQIAGPKTLEHVVDAVIYFEGEGGSPYRILRAHKNRFGSTQEMGVFEMRASGLCEVQNPSELFLAERPMGAPGSVVVASAEGSRPILVEVQALVAPPSAGVGRRTAAGVDGNRLALLLAVLAQRANCDVLSEDVFVNVAGGLRVAEPAIDLGVACAVASSALGRAVDARTVMFGEVGLTGEVRAVNFADLRLAEAAKLGFQRCLLPKQNSLRLEADHGLELIAVSRLTEALERL</sequence>
<dbReference type="GO" id="GO:0008270">
    <property type="term" value="F:zinc ion binding"/>
    <property type="evidence" value="ECO:0007669"/>
    <property type="project" value="UniProtKB-KW"/>
</dbReference>
<dbReference type="Proteomes" id="UP000001880">
    <property type="component" value="Chromosome"/>
</dbReference>
<dbReference type="KEGG" id="hoh:Hoch_3182"/>
<evidence type="ECO:0000256" key="13">
    <source>
        <dbReference type="RuleBase" id="RU003555"/>
    </source>
</evidence>
<keyword evidence="8 11" id="KW-0346">Stress response</keyword>
<dbReference type="HAMAP" id="MF_01498">
    <property type="entry name" value="RadA_bact"/>
    <property type="match status" value="1"/>
</dbReference>
<evidence type="ECO:0000313" key="15">
    <source>
        <dbReference type="EMBL" id="ACY15684.1"/>
    </source>
</evidence>
<reference evidence="15 16" key="1">
    <citation type="journal article" date="2010" name="Stand. Genomic Sci.">
        <title>Complete genome sequence of Haliangium ochraceum type strain (SMP-2).</title>
        <authorList>
            <consortium name="US DOE Joint Genome Institute (JGI-PGF)"/>
            <person name="Ivanova N."/>
            <person name="Daum C."/>
            <person name="Lang E."/>
            <person name="Abt B."/>
            <person name="Kopitz M."/>
            <person name="Saunders E."/>
            <person name="Lapidus A."/>
            <person name="Lucas S."/>
            <person name="Glavina Del Rio T."/>
            <person name="Nolan M."/>
            <person name="Tice H."/>
            <person name="Copeland A."/>
            <person name="Cheng J.F."/>
            <person name="Chen F."/>
            <person name="Bruce D."/>
            <person name="Goodwin L."/>
            <person name="Pitluck S."/>
            <person name="Mavromatis K."/>
            <person name="Pati A."/>
            <person name="Mikhailova N."/>
            <person name="Chen A."/>
            <person name="Palaniappan K."/>
            <person name="Land M."/>
            <person name="Hauser L."/>
            <person name="Chang Y.J."/>
            <person name="Jeffries C.D."/>
            <person name="Detter J.C."/>
            <person name="Brettin T."/>
            <person name="Rohde M."/>
            <person name="Goker M."/>
            <person name="Bristow J."/>
            <person name="Markowitz V."/>
            <person name="Eisen J.A."/>
            <person name="Hugenholtz P."/>
            <person name="Kyrpides N.C."/>
            <person name="Klenk H.P."/>
        </authorList>
    </citation>
    <scope>NUCLEOTIDE SEQUENCE [LARGE SCALE GENOMIC DNA]</scope>
    <source>
        <strain evidence="16">DSM 14365 / CIP 107738 / JCM 11303 / AJ 13395 / SMP-2</strain>
    </source>
</reference>
<keyword evidence="3 11" id="KW-0227">DNA damage</keyword>
<protein>
    <recommendedName>
        <fullName evidence="11 12">DNA repair protein RadA</fullName>
    </recommendedName>
</protein>
<comment type="function">
    <text evidence="13">DNA-dependent ATPase involved in processing of recombination intermediates, plays a role in repairing DNA breaks. Stimulates the branch migration of RecA-mediated strand transfer reactions, allowing the 3' invading strand to extend heteroduplex DNA faster. Binds ssDNA in the presence of ADP but not other nucleotides, has ATPase activity that is stimulated by ssDNA and various branched DNA structures, but inhibited by SSB. Does not have RecA's homology-searching function.</text>
</comment>
<feature type="short sequence motif" description="RadA KNRFG motif" evidence="11">
    <location>
        <begin position="265"/>
        <end position="269"/>
    </location>
</feature>
<accession>D0LSI5</accession>
<dbReference type="InterPro" id="IPR004504">
    <property type="entry name" value="DNA_repair_RadA"/>
</dbReference>
<dbReference type="Gene3D" id="3.30.230.10">
    <property type="match status" value="1"/>
</dbReference>
<dbReference type="GO" id="GO:0140664">
    <property type="term" value="F:ATP-dependent DNA damage sensor activity"/>
    <property type="evidence" value="ECO:0007669"/>
    <property type="project" value="InterPro"/>
</dbReference>
<dbReference type="CDD" id="cd01121">
    <property type="entry name" value="RadA_SMS_N"/>
    <property type="match status" value="1"/>
</dbReference>
<dbReference type="InterPro" id="IPR003593">
    <property type="entry name" value="AAA+_ATPase"/>
</dbReference>
<keyword evidence="2 11" id="KW-0547">Nucleotide-binding</keyword>
<keyword evidence="1 11" id="KW-0479">Metal-binding</keyword>
<evidence type="ECO:0000256" key="10">
    <source>
        <dbReference type="ARBA" id="ARBA00023204"/>
    </source>
</evidence>
<dbReference type="PRINTS" id="PR01874">
    <property type="entry name" value="DNAREPAIRADA"/>
</dbReference>
<dbReference type="InterPro" id="IPR027417">
    <property type="entry name" value="P-loop_NTPase"/>
</dbReference>
<dbReference type="eggNOG" id="COG1066">
    <property type="taxonomic scope" value="Bacteria"/>
</dbReference>
<keyword evidence="4 13" id="KW-0863">Zinc-finger</keyword>
<dbReference type="STRING" id="502025.Hoch_3182"/>
<keyword evidence="6 13" id="KW-0862">Zinc</keyword>
<evidence type="ECO:0000256" key="9">
    <source>
        <dbReference type="ARBA" id="ARBA00023125"/>
    </source>
</evidence>
<evidence type="ECO:0000256" key="12">
    <source>
        <dbReference type="NCBIfam" id="TIGR00416"/>
    </source>
</evidence>
<keyword evidence="5" id="KW-0378">Hydrolase</keyword>
<keyword evidence="10 11" id="KW-0234">DNA repair</keyword>
<organism evidence="15 16">
    <name type="scientific">Haliangium ochraceum (strain DSM 14365 / JCM 11303 / SMP-2)</name>
    <dbReference type="NCBI Taxonomy" id="502025"/>
    <lineage>
        <taxon>Bacteria</taxon>
        <taxon>Pseudomonadati</taxon>
        <taxon>Myxococcota</taxon>
        <taxon>Polyangia</taxon>
        <taxon>Haliangiales</taxon>
        <taxon>Kofleriaceae</taxon>
        <taxon>Haliangium</taxon>
    </lineage>
</organism>
<dbReference type="InterPro" id="IPR020568">
    <property type="entry name" value="Ribosomal_Su5_D2-typ_SF"/>
</dbReference>
<evidence type="ECO:0000256" key="2">
    <source>
        <dbReference type="ARBA" id="ARBA00022741"/>
    </source>
</evidence>
<keyword evidence="9 11" id="KW-0238">DNA-binding</keyword>
<dbReference type="GO" id="GO:0003684">
    <property type="term" value="F:damaged DNA binding"/>
    <property type="evidence" value="ECO:0007669"/>
    <property type="project" value="InterPro"/>
</dbReference>
<evidence type="ECO:0000256" key="7">
    <source>
        <dbReference type="ARBA" id="ARBA00022840"/>
    </source>
</evidence>
<dbReference type="Pfam" id="PF13541">
    <property type="entry name" value="ChlI"/>
    <property type="match status" value="1"/>
</dbReference>
<evidence type="ECO:0000256" key="11">
    <source>
        <dbReference type="HAMAP-Rule" id="MF_01498"/>
    </source>
</evidence>
<dbReference type="AlphaFoldDB" id="D0LSI5"/>
<dbReference type="NCBIfam" id="TIGR00416">
    <property type="entry name" value="sms"/>
    <property type="match status" value="1"/>
</dbReference>
<keyword evidence="16" id="KW-1185">Reference proteome</keyword>
<evidence type="ECO:0000259" key="14">
    <source>
        <dbReference type="PROSITE" id="PS50162"/>
    </source>
</evidence>
<feature type="region of interest" description="Lon-protease-like" evidence="11">
    <location>
        <begin position="364"/>
        <end position="465"/>
    </location>
</feature>
<dbReference type="MEROPS" id="S16.A04"/>
<dbReference type="Gene3D" id="3.40.50.300">
    <property type="entry name" value="P-loop containing nucleotide triphosphate hydrolases"/>
    <property type="match status" value="1"/>
</dbReference>
<dbReference type="GO" id="GO:0005524">
    <property type="term" value="F:ATP binding"/>
    <property type="evidence" value="ECO:0007669"/>
    <property type="project" value="UniProtKB-UniRule"/>
</dbReference>
<dbReference type="PANTHER" id="PTHR32472:SF10">
    <property type="entry name" value="DNA REPAIR PROTEIN RADA-LIKE PROTEIN"/>
    <property type="match status" value="1"/>
</dbReference>
<dbReference type="InterPro" id="IPR020588">
    <property type="entry name" value="RecA_ATP-bd"/>
</dbReference>
<evidence type="ECO:0000313" key="16">
    <source>
        <dbReference type="Proteomes" id="UP000001880"/>
    </source>
</evidence>
<dbReference type="OrthoDB" id="9803906at2"/>
<dbReference type="SUPFAM" id="SSF52540">
    <property type="entry name" value="P-loop containing nucleoside triphosphate hydrolases"/>
    <property type="match status" value="1"/>
</dbReference>
<comment type="similarity">
    <text evidence="11 13">Belongs to the RecA family. RadA subfamily.</text>
</comment>
<dbReference type="GO" id="GO:0005829">
    <property type="term" value="C:cytosol"/>
    <property type="evidence" value="ECO:0007669"/>
    <property type="project" value="TreeGrafter"/>
</dbReference>
<gene>
    <name evidence="11" type="primary">radA</name>
    <name evidence="15" type="ordered locus">Hoch_3182</name>
</gene>
<name>D0LSI5_HALO1</name>
<dbReference type="HOGENOM" id="CLU_018264_0_1_7"/>
<evidence type="ECO:0000256" key="5">
    <source>
        <dbReference type="ARBA" id="ARBA00022801"/>
    </source>
</evidence>
<dbReference type="RefSeq" id="WP_012828284.1">
    <property type="nucleotide sequence ID" value="NC_013440.1"/>
</dbReference>
<proteinExistence type="inferred from homology"/>
<dbReference type="GO" id="GO:0016787">
    <property type="term" value="F:hydrolase activity"/>
    <property type="evidence" value="ECO:0007669"/>
    <property type="project" value="UniProtKB-KW"/>
</dbReference>